<evidence type="ECO:0000256" key="28">
    <source>
        <dbReference type="ARBA" id="ARBA00048663"/>
    </source>
</evidence>
<evidence type="ECO:0000256" key="18">
    <source>
        <dbReference type="ARBA" id="ARBA00024512"/>
    </source>
</evidence>
<dbReference type="EMBL" id="JAVRJZ010000010">
    <property type="protein sequence ID" value="KAK2717784.1"/>
    <property type="molecule type" value="Genomic_DNA"/>
</dbReference>
<dbReference type="PANTHER" id="PTHR12358:SF31">
    <property type="entry name" value="ACYLGLYCEROL KINASE, MITOCHONDRIAL"/>
    <property type="match status" value="1"/>
</dbReference>
<keyword evidence="12" id="KW-0496">Mitochondrion</keyword>
<sequence length="457" mass="51502">MGIVSKLRNNWKKSVFGVCLLSYGVKYAIDYLETQDLLQQYCEEARSYGRQPVPVAVSPKKVTVILNPAAKGRKAKDLFEKYCGPILYLAGFKVSIVQTEHVGQARSYMDIMENTDAIVVAGGDGTVGEVITGLLRRIDGDEVAKKLPIAVLPLGKHNDVATALFYPFRHNQVKMMAEAALTVVRGTTRMVDVMKVDVLEEPNEHGDITPNKPVYAIGSLQWGAFKDADSRTEKYWYLGPLKRYATYFWSSFKNLTWDCDALVKYTLPCSGCSRCRVKKLVIEEKKVEGPRRWWQAFVPRGPIAPPKTGEEDVDYSKILNPQCGEWHHLPLKTVEFSATSPLVRTNLVKEDYTIPALRLYTGPSTISILDFISEGFQRVWSEQRFVLDNKDIFAQSFELHPKEEKEDVYMPDKIFGQMYSQGIVVKYQACQCMPDGIFGQMNGQGIVGPMLSLSVYA</sequence>
<evidence type="ECO:0000256" key="17">
    <source>
        <dbReference type="ARBA" id="ARBA00024505"/>
    </source>
</evidence>
<dbReference type="Pfam" id="PF19712">
    <property type="entry name" value="AGK_C"/>
    <property type="match status" value="1"/>
</dbReference>
<evidence type="ECO:0000256" key="11">
    <source>
        <dbReference type="ARBA" id="ARBA00023098"/>
    </source>
</evidence>
<comment type="catalytic activity">
    <reaction evidence="26">
        <text>a 2-acylglycerol + ATP = a 2-acyl-sn-glycerol 3-phosphate + ADP + H(+)</text>
        <dbReference type="Rhea" id="RHEA:39847"/>
        <dbReference type="ChEBI" id="CHEBI:15378"/>
        <dbReference type="ChEBI" id="CHEBI:17389"/>
        <dbReference type="ChEBI" id="CHEBI:30616"/>
        <dbReference type="ChEBI" id="CHEBI:64982"/>
        <dbReference type="ChEBI" id="CHEBI:456216"/>
    </reaction>
    <physiologicalReaction direction="left-to-right" evidence="26">
        <dbReference type="Rhea" id="RHEA:39848"/>
    </physiologicalReaction>
</comment>
<evidence type="ECO:0000256" key="26">
    <source>
        <dbReference type="ARBA" id="ARBA00044480"/>
    </source>
</evidence>
<evidence type="ECO:0000256" key="5">
    <source>
        <dbReference type="ARBA" id="ARBA00012133"/>
    </source>
</evidence>
<dbReference type="InterPro" id="IPR045579">
    <property type="entry name" value="AGK_C"/>
</dbReference>
<evidence type="ECO:0000256" key="29">
    <source>
        <dbReference type="ARBA" id="ARBA00048876"/>
    </source>
</evidence>
<dbReference type="GO" id="GO:0001729">
    <property type="term" value="F:ceramide kinase activity"/>
    <property type="evidence" value="ECO:0007669"/>
    <property type="project" value="UniProtKB-EC"/>
</dbReference>
<dbReference type="EC" id="2.7.1.107" evidence="5"/>
<evidence type="ECO:0000256" key="6">
    <source>
        <dbReference type="ARBA" id="ARBA00022679"/>
    </source>
</evidence>
<keyword evidence="32" id="KW-1185">Reference proteome</keyword>
<comment type="catalytic activity">
    <reaction evidence="19">
        <text>2-(5Z,8Z,11Z,14Z-eicosatetraenoyl)-glycerol + ATP = 2-(5Z,8Z,11Z,14Z-eicosatetraenoyl)-sn-glycero-3-phosphate + ADP + H(+)</text>
        <dbReference type="Rhea" id="RHEA:43316"/>
        <dbReference type="ChEBI" id="CHEBI:15378"/>
        <dbReference type="ChEBI" id="CHEBI:30616"/>
        <dbReference type="ChEBI" id="CHEBI:52392"/>
        <dbReference type="ChEBI" id="CHEBI:78209"/>
        <dbReference type="ChEBI" id="CHEBI:456216"/>
    </reaction>
    <physiologicalReaction direction="left-to-right" evidence="19">
        <dbReference type="Rhea" id="RHEA:43317"/>
    </physiologicalReaction>
</comment>
<evidence type="ECO:0000256" key="3">
    <source>
        <dbReference type="ARBA" id="ARBA00004637"/>
    </source>
</evidence>
<comment type="catalytic activity">
    <reaction evidence="29">
        <text>N-(hexanoyl)sphing-4-enine + ATP = N-hexanoylsphing-4-enine 1-phosphate + ADP + H(+)</text>
        <dbReference type="Rhea" id="RHEA:43312"/>
        <dbReference type="ChEBI" id="CHEBI:15378"/>
        <dbReference type="ChEBI" id="CHEBI:30616"/>
        <dbReference type="ChEBI" id="CHEBI:63867"/>
        <dbReference type="ChEBI" id="CHEBI:82959"/>
        <dbReference type="ChEBI" id="CHEBI:456216"/>
    </reaction>
    <physiologicalReaction direction="left-to-right" evidence="29">
        <dbReference type="Rhea" id="RHEA:43313"/>
    </physiologicalReaction>
</comment>
<name>A0AA88HWW8_ARTSF</name>
<feature type="domain" description="DAGKc" evidence="30">
    <location>
        <begin position="57"/>
        <end position="202"/>
    </location>
</feature>
<dbReference type="GO" id="GO:0047620">
    <property type="term" value="F:acylglycerol kinase activity"/>
    <property type="evidence" value="ECO:0007669"/>
    <property type="project" value="UniProtKB-EC"/>
</dbReference>
<dbReference type="Pfam" id="PF00781">
    <property type="entry name" value="DAGK_cat"/>
    <property type="match status" value="1"/>
</dbReference>
<keyword evidence="7" id="KW-0547">Nucleotide-binding</keyword>
<dbReference type="SUPFAM" id="SSF111331">
    <property type="entry name" value="NAD kinase/diacylglycerol kinase-like"/>
    <property type="match status" value="1"/>
</dbReference>
<keyword evidence="6" id="KW-0808">Transferase</keyword>
<dbReference type="GO" id="GO:0004143">
    <property type="term" value="F:ATP-dependent diacylglycerol kinase activity"/>
    <property type="evidence" value="ECO:0007669"/>
    <property type="project" value="UniProtKB-EC"/>
</dbReference>
<evidence type="ECO:0000256" key="10">
    <source>
        <dbReference type="ARBA" id="ARBA00022840"/>
    </source>
</evidence>
<dbReference type="InterPro" id="IPR050187">
    <property type="entry name" value="Lipid_Phosphate_FormReg"/>
</dbReference>
<comment type="catalytic activity">
    <reaction evidence="15">
        <text>a 1,2-diacyl-sn-glycerol + ATP = a 1,2-diacyl-sn-glycero-3-phosphate + ADP + H(+)</text>
        <dbReference type="Rhea" id="RHEA:10272"/>
        <dbReference type="ChEBI" id="CHEBI:15378"/>
        <dbReference type="ChEBI" id="CHEBI:17815"/>
        <dbReference type="ChEBI" id="CHEBI:30616"/>
        <dbReference type="ChEBI" id="CHEBI:58608"/>
        <dbReference type="ChEBI" id="CHEBI:456216"/>
        <dbReference type="EC" id="2.7.1.107"/>
    </reaction>
    <physiologicalReaction direction="left-to-right" evidence="15">
        <dbReference type="Rhea" id="RHEA:10273"/>
    </physiologicalReaction>
</comment>
<comment type="catalytic activity">
    <reaction evidence="14">
        <text>1,2-di-(9Z-octadecenoyl)-sn-glycerol + ATP = 1,2-di-(9Z-octadecenoyl)-sn-glycero-3-phosphate + ADP + H(+)</text>
        <dbReference type="Rhea" id="RHEA:40327"/>
        <dbReference type="ChEBI" id="CHEBI:15378"/>
        <dbReference type="ChEBI" id="CHEBI:30616"/>
        <dbReference type="ChEBI" id="CHEBI:52333"/>
        <dbReference type="ChEBI" id="CHEBI:74546"/>
        <dbReference type="ChEBI" id="CHEBI:456216"/>
    </reaction>
    <physiologicalReaction direction="left-to-right" evidence="14">
        <dbReference type="Rhea" id="RHEA:40328"/>
    </physiologicalReaction>
</comment>
<dbReference type="PROSITE" id="PS50146">
    <property type="entry name" value="DAGK"/>
    <property type="match status" value="1"/>
</dbReference>
<evidence type="ECO:0000256" key="14">
    <source>
        <dbReference type="ARBA" id="ARBA00023371"/>
    </source>
</evidence>
<evidence type="ECO:0000256" key="12">
    <source>
        <dbReference type="ARBA" id="ARBA00023128"/>
    </source>
</evidence>
<comment type="pathway">
    <text evidence="4">Lipid metabolism; glycerolipid metabolism.</text>
</comment>
<evidence type="ECO:0000256" key="24">
    <source>
        <dbReference type="ARBA" id="ARBA00026142"/>
    </source>
</evidence>
<evidence type="ECO:0000313" key="32">
    <source>
        <dbReference type="Proteomes" id="UP001187531"/>
    </source>
</evidence>
<evidence type="ECO:0000256" key="23">
    <source>
        <dbReference type="ARBA" id="ARBA00026098"/>
    </source>
</evidence>
<evidence type="ECO:0000256" key="8">
    <source>
        <dbReference type="ARBA" id="ARBA00022777"/>
    </source>
</evidence>
<comment type="similarity">
    <text evidence="21">Belongs to the AGK family.</text>
</comment>
<evidence type="ECO:0000256" key="7">
    <source>
        <dbReference type="ARBA" id="ARBA00022741"/>
    </source>
</evidence>
<dbReference type="Proteomes" id="UP001187531">
    <property type="component" value="Unassembled WGS sequence"/>
</dbReference>
<evidence type="ECO:0000256" key="27">
    <source>
        <dbReference type="ARBA" id="ARBA00048034"/>
    </source>
</evidence>
<dbReference type="Gene3D" id="3.40.50.10330">
    <property type="entry name" value="Probable inorganic polyphosphate/atp-NAD kinase, domain 1"/>
    <property type="match status" value="1"/>
</dbReference>
<evidence type="ECO:0000256" key="16">
    <source>
        <dbReference type="ARBA" id="ARBA00024483"/>
    </source>
</evidence>
<dbReference type="GO" id="GO:0005758">
    <property type="term" value="C:mitochondrial intermembrane space"/>
    <property type="evidence" value="ECO:0007669"/>
    <property type="project" value="UniProtKB-SubCell"/>
</dbReference>
<gene>
    <name evidence="31" type="ORF">QYM36_006544</name>
</gene>
<comment type="caution">
    <text evidence="31">The sequence shown here is derived from an EMBL/GenBank/DDBJ whole genome shotgun (WGS) entry which is preliminary data.</text>
</comment>
<keyword evidence="8" id="KW-0418">Kinase</keyword>
<evidence type="ECO:0000256" key="21">
    <source>
        <dbReference type="ARBA" id="ARBA00025749"/>
    </source>
</evidence>
<evidence type="ECO:0000256" key="1">
    <source>
        <dbReference type="ARBA" id="ARBA00001946"/>
    </source>
</evidence>
<comment type="catalytic activity">
    <reaction evidence="20">
        <text>1-hexadecanoyl-sn-glycerol + ATP = 1-hexadecanoyl-sn-glycero-3-phosphate + ADP + H(+)</text>
        <dbReference type="Rhea" id="RHEA:43308"/>
        <dbReference type="ChEBI" id="CHEBI:15378"/>
        <dbReference type="ChEBI" id="CHEBI:30616"/>
        <dbReference type="ChEBI" id="CHEBI:57518"/>
        <dbReference type="ChEBI" id="CHEBI:75542"/>
        <dbReference type="ChEBI" id="CHEBI:456216"/>
    </reaction>
    <physiologicalReaction direction="left-to-right" evidence="20">
        <dbReference type="Rhea" id="RHEA:43309"/>
    </physiologicalReaction>
</comment>
<dbReference type="GO" id="GO:0046512">
    <property type="term" value="P:sphingosine biosynthetic process"/>
    <property type="evidence" value="ECO:0007669"/>
    <property type="project" value="TreeGrafter"/>
</dbReference>
<dbReference type="SMART" id="SM00046">
    <property type="entry name" value="DAGKc"/>
    <property type="match status" value="1"/>
</dbReference>
<keyword evidence="10" id="KW-0067">ATP-binding</keyword>
<dbReference type="InterPro" id="IPR017438">
    <property type="entry name" value="ATP-NAD_kinase_N"/>
</dbReference>
<dbReference type="InterPro" id="IPR001206">
    <property type="entry name" value="Diacylglycerol_kinase_cat_dom"/>
</dbReference>
<comment type="subcellular location">
    <subcellularLocation>
        <location evidence="3">Mitochondrion inner membrane</location>
        <topology evidence="3">Peripheral membrane protein</topology>
    </subcellularLocation>
    <subcellularLocation>
        <location evidence="2">Mitochondrion intermembrane space</location>
    </subcellularLocation>
</comment>
<accession>A0AA88HWW8</accession>
<dbReference type="PANTHER" id="PTHR12358">
    <property type="entry name" value="SPHINGOSINE KINASE"/>
    <property type="match status" value="1"/>
</dbReference>
<comment type="catalytic activity">
    <reaction evidence="16">
        <text>1-(5Z,8Z,11Z,14Z-eicosatetraenoyl)-sn-glycerol + ATP = 1-(5Z,8Z,11Z,14Z-eicosatetraenoyl)-sn-glycero-3-phosphate + ADP + H(+)</text>
        <dbReference type="Rhea" id="RHEA:43328"/>
        <dbReference type="ChEBI" id="CHEBI:15378"/>
        <dbReference type="ChEBI" id="CHEBI:30616"/>
        <dbReference type="ChEBI" id="CHEBI:34071"/>
        <dbReference type="ChEBI" id="CHEBI:74938"/>
        <dbReference type="ChEBI" id="CHEBI:456216"/>
    </reaction>
    <physiologicalReaction direction="left-to-right" evidence="16">
        <dbReference type="Rhea" id="RHEA:43329"/>
    </physiologicalReaction>
</comment>
<evidence type="ECO:0000256" key="22">
    <source>
        <dbReference type="ARBA" id="ARBA00026096"/>
    </source>
</evidence>
<comment type="catalytic activity">
    <reaction evidence="17">
        <text>1-(9Z-octadecenoyl)-sn-glycerol + ATP = 1-(9Z-octadecenoyl)-sn-glycero-3-phosphate + ADP + H(+)</text>
        <dbReference type="Rhea" id="RHEA:41079"/>
        <dbReference type="ChEBI" id="CHEBI:15378"/>
        <dbReference type="ChEBI" id="CHEBI:30616"/>
        <dbReference type="ChEBI" id="CHEBI:74544"/>
        <dbReference type="ChEBI" id="CHEBI:75757"/>
        <dbReference type="ChEBI" id="CHEBI:456216"/>
    </reaction>
    <physiologicalReaction direction="left-to-right" evidence="17">
        <dbReference type="Rhea" id="RHEA:41080"/>
    </physiologicalReaction>
</comment>
<dbReference type="GO" id="GO:0046513">
    <property type="term" value="P:ceramide biosynthetic process"/>
    <property type="evidence" value="ECO:0007669"/>
    <property type="project" value="TreeGrafter"/>
</dbReference>
<dbReference type="GO" id="GO:0005743">
    <property type="term" value="C:mitochondrial inner membrane"/>
    <property type="evidence" value="ECO:0007669"/>
    <property type="project" value="UniProtKB-SubCell"/>
</dbReference>
<evidence type="ECO:0000256" key="9">
    <source>
        <dbReference type="ARBA" id="ARBA00022792"/>
    </source>
</evidence>
<comment type="catalytic activity">
    <reaction evidence="27">
        <text>an N-acylsphing-4-enine + ATP = an N-acylsphing-4-enine 1-phosphate + ADP + H(+)</text>
        <dbReference type="Rhea" id="RHEA:17929"/>
        <dbReference type="ChEBI" id="CHEBI:15378"/>
        <dbReference type="ChEBI" id="CHEBI:30616"/>
        <dbReference type="ChEBI" id="CHEBI:52639"/>
        <dbReference type="ChEBI" id="CHEBI:57674"/>
        <dbReference type="ChEBI" id="CHEBI:456216"/>
        <dbReference type="EC" id="2.7.1.138"/>
    </reaction>
    <physiologicalReaction direction="left-to-right" evidence="27">
        <dbReference type="Rhea" id="RHEA:17930"/>
    </physiologicalReaction>
</comment>
<evidence type="ECO:0000256" key="20">
    <source>
        <dbReference type="ARBA" id="ARBA00024636"/>
    </source>
</evidence>
<proteinExistence type="inferred from homology"/>
<keyword evidence="11" id="KW-0443">Lipid metabolism</keyword>
<dbReference type="EC" id="2.7.1.94" evidence="23"/>
<evidence type="ECO:0000313" key="31">
    <source>
        <dbReference type="EMBL" id="KAK2717784.1"/>
    </source>
</evidence>
<evidence type="ECO:0000256" key="13">
    <source>
        <dbReference type="ARBA" id="ARBA00023136"/>
    </source>
</evidence>
<protein>
    <recommendedName>
        <fullName evidence="24">Acylglycerol kinase, mitochondrial</fullName>
        <ecNumber evidence="5">2.7.1.107</ecNumber>
        <ecNumber evidence="22">2.7.1.138</ecNumber>
        <ecNumber evidence="23">2.7.1.94</ecNumber>
    </recommendedName>
    <alternativeName>
        <fullName evidence="25">Multiple substrate lipid kinase</fullName>
    </alternativeName>
</protein>
<comment type="cofactor">
    <cofactor evidence="1">
        <name>Mg(2+)</name>
        <dbReference type="ChEBI" id="CHEBI:18420"/>
    </cofactor>
</comment>
<dbReference type="AlphaFoldDB" id="A0AA88HWW8"/>
<dbReference type="EC" id="2.7.1.138" evidence="22"/>
<evidence type="ECO:0000259" key="30">
    <source>
        <dbReference type="PROSITE" id="PS50146"/>
    </source>
</evidence>
<reference evidence="31" key="1">
    <citation type="submission" date="2023-07" db="EMBL/GenBank/DDBJ databases">
        <title>Chromosome-level genome assembly of Artemia franciscana.</title>
        <authorList>
            <person name="Jo E."/>
        </authorList>
    </citation>
    <scope>NUCLEOTIDE SEQUENCE</scope>
    <source>
        <tissue evidence="31">Whole body</tissue>
    </source>
</reference>
<evidence type="ECO:0000256" key="4">
    <source>
        <dbReference type="ARBA" id="ARBA00005175"/>
    </source>
</evidence>
<dbReference type="GO" id="GO:0005524">
    <property type="term" value="F:ATP binding"/>
    <property type="evidence" value="ECO:0007669"/>
    <property type="project" value="UniProtKB-KW"/>
</dbReference>
<comment type="catalytic activity">
    <reaction evidence="28">
        <text>a monoacylglycerol + ATP = a monoacyl-sn-glycero-3-phosphate + ADP + H(+)</text>
        <dbReference type="Rhea" id="RHEA:19293"/>
        <dbReference type="ChEBI" id="CHEBI:15378"/>
        <dbReference type="ChEBI" id="CHEBI:17408"/>
        <dbReference type="ChEBI" id="CHEBI:30616"/>
        <dbReference type="ChEBI" id="CHEBI:77589"/>
        <dbReference type="ChEBI" id="CHEBI:456216"/>
        <dbReference type="EC" id="2.7.1.94"/>
    </reaction>
    <physiologicalReaction direction="left-to-right" evidence="28">
        <dbReference type="Rhea" id="RHEA:19294"/>
    </physiologicalReaction>
</comment>
<evidence type="ECO:0000256" key="2">
    <source>
        <dbReference type="ARBA" id="ARBA00004569"/>
    </source>
</evidence>
<keyword evidence="9" id="KW-0999">Mitochondrion inner membrane</keyword>
<keyword evidence="13" id="KW-0472">Membrane</keyword>
<organism evidence="31 32">
    <name type="scientific">Artemia franciscana</name>
    <name type="common">Brine shrimp</name>
    <name type="synonym">Artemia sanfranciscana</name>
    <dbReference type="NCBI Taxonomy" id="6661"/>
    <lineage>
        <taxon>Eukaryota</taxon>
        <taxon>Metazoa</taxon>
        <taxon>Ecdysozoa</taxon>
        <taxon>Arthropoda</taxon>
        <taxon>Crustacea</taxon>
        <taxon>Branchiopoda</taxon>
        <taxon>Anostraca</taxon>
        <taxon>Artemiidae</taxon>
        <taxon>Artemia</taxon>
    </lineage>
</organism>
<dbReference type="InterPro" id="IPR016064">
    <property type="entry name" value="NAD/diacylglycerol_kinase_sf"/>
</dbReference>
<evidence type="ECO:0000256" key="25">
    <source>
        <dbReference type="ARBA" id="ARBA00030553"/>
    </source>
</evidence>
<comment type="catalytic activity">
    <reaction evidence="18">
        <text>a 1-acyl-sn-glycerol + ATP = a 1-acyl-sn-glycero-3-phosphate + ADP + H(+)</text>
        <dbReference type="Rhea" id="RHEA:33747"/>
        <dbReference type="ChEBI" id="CHEBI:15378"/>
        <dbReference type="ChEBI" id="CHEBI:30616"/>
        <dbReference type="ChEBI" id="CHEBI:57970"/>
        <dbReference type="ChEBI" id="CHEBI:64683"/>
        <dbReference type="ChEBI" id="CHEBI:456216"/>
    </reaction>
    <physiologicalReaction direction="left-to-right" evidence="18">
        <dbReference type="Rhea" id="RHEA:33748"/>
    </physiologicalReaction>
</comment>
<evidence type="ECO:0000256" key="15">
    <source>
        <dbReference type="ARBA" id="ARBA00023411"/>
    </source>
</evidence>
<evidence type="ECO:0000256" key="19">
    <source>
        <dbReference type="ARBA" id="ARBA00024556"/>
    </source>
</evidence>